<keyword evidence="4 6" id="KW-0808">Transferase</keyword>
<dbReference type="InterPro" id="IPR029063">
    <property type="entry name" value="SAM-dependent_MTases_sf"/>
</dbReference>
<feature type="binding site" evidence="6">
    <location>
        <begin position="34"/>
        <end position="36"/>
    </location>
    <ligand>
        <name>S-adenosyl-L-methionine</name>
        <dbReference type="ChEBI" id="CHEBI:59789"/>
    </ligand>
</feature>
<proteinExistence type="inferred from homology"/>
<keyword evidence="2 6" id="KW-0698">rRNA processing</keyword>
<name>A0A023DZF1_9PROT</name>
<dbReference type="Gene3D" id="1.10.150.170">
    <property type="entry name" value="Putative methyltransferase TM0872, insert domain"/>
    <property type="match status" value="1"/>
</dbReference>
<comment type="caution">
    <text evidence="7">The sequence shown here is derived from an EMBL/GenBank/DDBJ whole genome shotgun (WGS) entry which is preliminary data.</text>
</comment>
<dbReference type="GO" id="GO:0070475">
    <property type="term" value="P:rRNA base methylation"/>
    <property type="evidence" value="ECO:0007669"/>
    <property type="project" value="UniProtKB-UniRule"/>
</dbReference>
<feature type="binding site" evidence="6">
    <location>
        <position position="78"/>
    </location>
    <ligand>
        <name>S-adenosyl-L-methionine</name>
        <dbReference type="ChEBI" id="CHEBI:59789"/>
    </ligand>
</feature>
<feature type="binding site" evidence="6">
    <location>
        <position position="102"/>
    </location>
    <ligand>
        <name>S-adenosyl-L-methionine</name>
        <dbReference type="ChEBI" id="CHEBI:59789"/>
    </ligand>
</feature>
<accession>A0A023DZF1</accession>
<dbReference type="Pfam" id="PF01795">
    <property type="entry name" value="Methyltransf_5"/>
    <property type="match status" value="1"/>
</dbReference>
<evidence type="ECO:0000256" key="4">
    <source>
        <dbReference type="ARBA" id="ARBA00022679"/>
    </source>
</evidence>
<gene>
    <name evidence="6" type="primary">rsmH</name>
    <name evidence="7" type="ORF">HE1_00646</name>
</gene>
<feature type="binding site" evidence="6">
    <location>
        <position position="95"/>
    </location>
    <ligand>
        <name>S-adenosyl-L-methionine</name>
        <dbReference type="ChEBI" id="CHEBI:59789"/>
    </ligand>
</feature>
<dbReference type="GO" id="GO:0071424">
    <property type="term" value="F:rRNA (cytosine-N4-)-methyltransferase activity"/>
    <property type="evidence" value="ECO:0007669"/>
    <property type="project" value="UniProtKB-UniRule"/>
</dbReference>
<reference evidence="7 8" key="1">
    <citation type="journal article" date="2014" name="FEMS Microbiol. Lett.">
        <title>Draft genome sequences of three Holospora species (Holospora obtusa, Holospora undulata, and Holospora elegans), endonuclear symbiotic bacteria of the ciliate Paramecium caudatum.</title>
        <authorList>
            <person name="Dohra H."/>
            <person name="Tanaka K."/>
            <person name="Suzuki T."/>
            <person name="Fujishima M."/>
            <person name="Suzuki H."/>
        </authorList>
    </citation>
    <scope>NUCLEOTIDE SEQUENCE [LARGE SCALE GENOMIC DNA]</scope>
    <source>
        <strain evidence="7 8">E1</strain>
    </source>
</reference>
<dbReference type="Gene3D" id="3.40.50.150">
    <property type="entry name" value="Vaccinia Virus protein VP39"/>
    <property type="match status" value="1"/>
</dbReference>
<dbReference type="Proteomes" id="UP000024842">
    <property type="component" value="Unassembled WGS sequence"/>
</dbReference>
<dbReference type="EMBL" id="BAUP01000083">
    <property type="protein sequence ID" value="GAJ46317.1"/>
    <property type="molecule type" value="Genomic_DNA"/>
</dbReference>
<keyword evidence="6" id="KW-0963">Cytoplasm</keyword>
<keyword evidence="3 6" id="KW-0489">Methyltransferase</keyword>
<evidence type="ECO:0000256" key="3">
    <source>
        <dbReference type="ARBA" id="ARBA00022603"/>
    </source>
</evidence>
<dbReference type="InterPro" id="IPR023397">
    <property type="entry name" value="SAM-dep_MeTrfase_MraW_recog"/>
</dbReference>
<dbReference type="AlphaFoldDB" id="A0A023DZF1"/>
<comment type="function">
    <text evidence="6">Specifically methylates the N4 position of cytidine in position 1402 (C1402) of 16S rRNA.</text>
</comment>
<dbReference type="SUPFAM" id="SSF81799">
    <property type="entry name" value="Putative methyltransferase TM0872, insert domain"/>
    <property type="match status" value="1"/>
</dbReference>
<sequence length="289" mass="32965">MHIPVLFQEINCLLKTLKEIPSFPVVVDGTFGRGGHTNLLLKHFPESKIFAFDQDPEAINWGKSQNFYKNILWVQDCFSNFVHHIHEPISGMILDLGVSSPQLDQPERGFSFRSCGPLDMRMSKSGITAKDILKNASEKELSNIFWTYGQERRARYFAKIIKNHKGPLETTTDLAQCICNALGIRKKTFDLHPATRVFQALRIVVNRELEVLFQTLPKAISSLAPFGILIVISFHSLEDGIVKRAIQACSKDQYRFSKKPIIPTDLEIKENPRSRSAKLRWVQRCEALL</sequence>
<feature type="binding site" evidence="6">
    <location>
        <position position="53"/>
    </location>
    <ligand>
        <name>S-adenosyl-L-methionine</name>
        <dbReference type="ChEBI" id="CHEBI:59789"/>
    </ligand>
</feature>
<comment type="subcellular location">
    <subcellularLocation>
        <location evidence="6">Cytoplasm</location>
    </subcellularLocation>
</comment>
<dbReference type="RefSeq" id="WP_006288228.1">
    <property type="nucleotide sequence ID" value="NZ_BAUP01000083.1"/>
</dbReference>
<dbReference type="SUPFAM" id="SSF53335">
    <property type="entry name" value="S-adenosyl-L-methionine-dependent methyltransferases"/>
    <property type="match status" value="1"/>
</dbReference>
<comment type="similarity">
    <text evidence="1 6">Belongs to the methyltransferase superfamily. RsmH family.</text>
</comment>
<evidence type="ECO:0000256" key="5">
    <source>
        <dbReference type="ARBA" id="ARBA00022691"/>
    </source>
</evidence>
<evidence type="ECO:0000256" key="6">
    <source>
        <dbReference type="HAMAP-Rule" id="MF_01007"/>
    </source>
</evidence>
<keyword evidence="8" id="KW-1185">Reference proteome</keyword>
<dbReference type="EC" id="2.1.1.199" evidence="6"/>
<evidence type="ECO:0000256" key="2">
    <source>
        <dbReference type="ARBA" id="ARBA00022552"/>
    </source>
</evidence>
<dbReference type="GO" id="GO:0005737">
    <property type="term" value="C:cytoplasm"/>
    <property type="evidence" value="ECO:0007669"/>
    <property type="project" value="UniProtKB-SubCell"/>
</dbReference>
<evidence type="ECO:0000256" key="1">
    <source>
        <dbReference type="ARBA" id="ARBA00010396"/>
    </source>
</evidence>
<keyword evidence="5 6" id="KW-0949">S-adenosyl-L-methionine</keyword>
<comment type="catalytic activity">
    <reaction evidence="6">
        <text>cytidine(1402) in 16S rRNA + S-adenosyl-L-methionine = N(4)-methylcytidine(1402) in 16S rRNA + S-adenosyl-L-homocysteine + H(+)</text>
        <dbReference type="Rhea" id="RHEA:42928"/>
        <dbReference type="Rhea" id="RHEA-COMP:10286"/>
        <dbReference type="Rhea" id="RHEA-COMP:10287"/>
        <dbReference type="ChEBI" id="CHEBI:15378"/>
        <dbReference type="ChEBI" id="CHEBI:57856"/>
        <dbReference type="ChEBI" id="CHEBI:59789"/>
        <dbReference type="ChEBI" id="CHEBI:74506"/>
        <dbReference type="ChEBI" id="CHEBI:82748"/>
        <dbReference type="EC" id="2.1.1.199"/>
    </reaction>
</comment>
<dbReference type="PIRSF" id="PIRSF004486">
    <property type="entry name" value="MraW"/>
    <property type="match status" value="1"/>
</dbReference>
<dbReference type="STRING" id="1427503.HE1_00646"/>
<dbReference type="NCBIfam" id="TIGR00006">
    <property type="entry name" value="16S rRNA (cytosine(1402)-N(4))-methyltransferase RsmH"/>
    <property type="match status" value="1"/>
</dbReference>
<dbReference type="HAMAP" id="MF_01007">
    <property type="entry name" value="16SrRNA_methyltr_H"/>
    <property type="match status" value="1"/>
</dbReference>
<organism evidence="7 8">
    <name type="scientific">Holospora elegans E1</name>
    <dbReference type="NCBI Taxonomy" id="1427503"/>
    <lineage>
        <taxon>Bacteria</taxon>
        <taxon>Pseudomonadati</taxon>
        <taxon>Pseudomonadota</taxon>
        <taxon>Alphaproteobacteria</taxon>
        <taxon>Holosporales</taxon>
        <taxon>Holosporaceae</taxon>
        <taxon>Holospora</taxon>
    </lineage>
</organism>
<evidence type="ECO:0000313" key="7">
    <source>
        <dbReference type="EMBL" id="GAJ46317.1"/>
    </source>
</evidence>
<evidence type="ECO:0000313" key="8">
    <source>
        <dbReference type="Proteomes" id="UP000024842"/>
    </source>
</evidence>
<protein>
    <recommendedName>
        <fullName evidence="6">Ribosomal RNA small subunit methyltransferase H</fullName>
        <ecNumber evidence="6">2.1.1.199</ecNumber>
    </recommendedName>
    <alternativeName>
        <fullName evidence="6">16S rRNA m(4)C1402 methyltransferase</fullName>
    </alternativeName>
    <alternativeName>
        <fullName evidence="6">rRNA (cytosine-N(4)-)-methyltransferase RsmH</fullName>
    </alternativeName>
</protein>
<dbReference type="InterPro" id="IPR002903">
    <property type="entry name" value="RsmH"/>
</dbReference>
<dbReference type="PANTHER" id="PTHR11265:SF0">
    <property type="entry name" value="12S RRNA N4-METHYLCYTIDINE METHYLTRANSFERASE"/>
    <property type="match status" value="1"/>
</dbReference>
<dbReference type="PANTHER" id="PTHR11265">
    <property type="entry name" value="S-ADENOSYL-METHYLTRANSFERASE MRAW"/>
    <property type="match status" value="1"/>
</dbReference>
<dbReference type="OrthoDB" id="9806637at2"/>